<evidence type="ECO:0000313" key="9">
    <source>
        <dbReference type="EMBL" id="SAM08384.1"/>
    </source>
</evidence>
<comment type="function">
    <text evidence="6">Lipid hydrolase.</text>
</comment>
<gene>
    <name evidence="9" type="primary">ABSGL_14047.1 scaffold 14385</name>
</gene>
<dbReference type="Pfam" id="PF11815">
    <property type="entry name" value="DUF3336"/>
    <property type="match status" value="1"/>
</dbReference>
<dbReference type="CDD" id="cd07232">
    <property type="entry name" value="Pat_PLPL"/>
    <property type="match status" value="1"/>
</dbReference>
<dbReference type="Proteomes" id="UP000078561">
    <property type="component" value="Unassembled WGS sequence"/>
</dbReference>
<feature type="domain" description="PNPLA" evidence="8">
    <location>
        <begin position="310"/>
        <end position="502"/>
    </location>
</feature>
<dbReference type="InterPro" id="IPR050301">
    <property type="entry name" value="NTE"/>
</dbReference>
<feature type="transmembrane region" description="Helical" evidence="6">
    <location>
        <begin position="132"/>
        <end position="152"/>
    </location>
</feature>
<dbReference type="InParanoid" id="A0A168SG38"/>
<keyword evidence="6" id="KW-0812">Transmembrane</keyword>
<feature type="transmembrane region" description="Helical" evidence="6">
    <location>
        <begin position="309"/>
        <end position="330"/>
    </location>
</feature>
<feature type="active site" description="Nucleophile" evidence="5">
    <location>
        <position position="343"/>
    </location>
</feature>
<dbReference type="InterPro" id="IPR011012">
    <property type="entry name" value="Longin-like_dom_sf"/>
</dbReference>
<evidence type="ECO:0000256" key="4">
    <source>
        <dbReference type="ARBA" id="ARBA00023098"/>
    </source>
</evidence>
<reference evidence="9" key="1">
    <citation type="submission" date="2016-04" db="EMBL/GenBank/DDBJ databases">
        <authorList>
            <person name="Evans L.H."/>
            <person name="Alamgir A."/>
            <person name="Owens N."/>
            <person name="Weber N.D."/>
            <person name="Virtaneva K."/>
            <person name="Barbian K."/>
            <person name="Babar A."/>
            <person name="Rosenke K."/>
        </authorList>
    </citation>
    <scope>NUCLEOTIDE SEQUENCE [LARGE SCALE GENOMIC DNA]</scope>
    <source>
        <strain evidence="9">CBS 101.48</strain>
    </source>
</reference>
<accession>A0A168SG38</accession>
<comment type="caution">
    <text evidence="5 6">Lacks conserved residue(s) required for the propagation of feature annotation.</text>
</comment>
<dbReference type="PANTHER" id="PTHR14226:SF66">
    <property type="entry name" value="TRIACYLGLYCEROL LIPASE PTL2"/>
    <property type="match status" value="1"/>
</dbReference>
<sequence>MNNYINRLADSITGKDHRVDTTPPSPSKSKSTPSQRSTPWYTTSTVNKKKSTKAGKSRSTTVAPSEFSLEHVDEEHVTDFLRALSCDPLNLNSDSGPEHISASSELMPLSKKTKNKVEGGSPNGLSHTLLKYPFIFIIGCIMFVELSLYLGLRQSVRIWESLFSWRGKRRILRNHLRNSTTYEQWCTAAKDLDDHMNKEEWKRNPTYGYYDYRLIQKVIKHLRLYRGRTDAESANHLKDVLYACLKQNFAGIENAKLYSNTYLGTKYLIDDYVDEVTKSMETLVDSPHVSMEDKRLAFRLYSKNYGRSAFCLSGGAGFGYFHLGVIRALLDQNLLPSIITGTSAGSLMGAIVCTRTDKELRQVLVPDLAQRIKISHDSWTKKLKRYATTGAIFDSEQWCRDAMWFTRGSLTFKEAYERTGRTFNISVVPYDEHSPSKLLNYITAPNCVIWSAVLASAAIPGILNPVVLMQKVPNSEHLVPYNYGHRFKDGSLRSDIPAQALHNHFNVNYAIVSQVNPHIHIFFYANQGSPGRPVTHRSGKGWRGGFLASTIEQLLKLDLSKWLKVLRDLDLLPRVLNQDWSSIWLQKFDGDVTILPKAGISDWFYILADPDDERLTQLMKSGQLQTWPKIAMIRNRLRVENAIAIGRRNIRNALKSTRKKATASKATDTPGSVGSGASDDGISGDEGGKMMDELKFLSGRRFSMPGSLGDAPQAKTQLDEEQRRLKYQVEKRTLLDNLDLVALCLDETVDRGVILDTDVDAIVSRVSKPRLDVVDIPLAEQTLTQAYQTARERLTSQLLR</sequence>
<keyword evidence="6" id="KW-1133">Transmembrane helix</keyword>
<dbReference type="EMBL" id="LT554895">
    <property type="protein sequence ID" value="SAM08384.1"/>
    <property type="molecule type" value="Genomic_DNA"/>
</dbReference>
<dbReference type="InterPro" id="IPR016035">
    <property type="entry name" value="Acyl_Trfase/lysoPLipase"/>
</dbReference>
<feature type="short sequence motif" description="GXSXG" evidence="5">
    <location>
        <begin position="341"/>
        <end position="345"/>
    </location>
</feature>
<keyword evidence="10" id="KW-1185">Reference proteome</keyword>
<evidence type="ECO:0000259" key="8">
    <source>
        <dbReference type="PROSITE" id="PS51635"/>
    </source>
</evidence>
<dbReference type="GO" id="GO:0006641">
    <property type="term" value="P:triglyceride metabolic process"/>
    <property type="evidence" value="ECO:0007669"/>
    <property type="project" value="UniProtKB-ARBA"/>
</dbReference>
<comment type="subcellular location">
    <subcellularLocation>
        <location evidence="6">Membrane</location>
        <topology evidence="6">Single-pass membrane protein</topology>
    </subcellularLocation>
</comment>
<protein>
    <recommendedName>
        <fullName evidence="6">Patatin-like phospholipase domain-containing protein</fullName>
        <ecNumber evidence="6">3.1.1.-</ecNumber>
    </recommendedName>
</protein>
<keyword evidence="4 5" id="KW-0443">Lipid metabolism</keyword>
<dbReference type="STRING" id="4829.A0A168SG38"/>
<dbReference type="Gene3D" id="3.30.450.60">
    <property type="match status" value="1"/>
</dbReference>
<feature type="region of interest" description="Disordered" evidence="7">
    <location>
        <begin position="656"/>
        <end position="685"/>
    </location>
</feature>
<keyword evidence="6" id="KW-0472">Membrane</keyword>
<feature type="compositionally biased region" description="Basic residues" evidence="7">
    <location>
        <begin position="47"/>
        <end position="56"/>
    </location>
</feature>
<dbReference type="GO" id="GO:0016020">
    <property type="term" value="C:membrane"/>
    <property type="evidence" value="ECO:0007669"/>
    <property type="project" value="UniProtKB-SubCell"/>
</dbReference>
<feature type="compositionally biased region" description="Low complexity" evidence="7">
    <location>
        <begin position="663"/>
        <end position="681"/>
    </location>
</feature>
<evidence type="ECO:0000313" key="10">
    <source>
        <dbReference type="Proteomes" id="UP000078561"/>
    </source>
</evidence>
<keyword evidence="3 5" id="KW-0442">Lipid degradation</keyword>
<feature type="region of interest" description="Disordered" evidence="7">
    <location>
        <begin position="1"/>
        <end position="65"/>
    </location>
</feature>
<dbReference type="InterPro" id="IPR002641">
    <property type="entry name" value="PNPLA_dom"/>
</dbReference>
<dbReference type="OMA" id="PRTRFMD"/>
<comment type="similarity">
    <text evidence="1 6">Belongs to the PLPL family.</text>
</comment>
<feature type="compositionally biased region" description="Low complexity" evidence="7">
    <location>
        <begin position="27"/>
        <end position="46"/>
    </location>
</feature>
<evidence type="ECO:0000256" key="3">
    <source>
        <dbReference type="ARBA" id="ARBA00022963"/>
    </source>
</evidence>
<organism evidence="9">
    <name type="scientific">Absidia glauca</name>
    <name type="common">Pin mould</name>
    <dbReference type="NCBI Taxonomy" id="4829"/>
    <lineage>
        <taxon>Eukaryota</taxon>
        <taxon>Fungi</taxon>
        <taxon>Fungi incertae sedis</taxon>
        <taxon>Mucoromycota</taxon>
        <taxon>Mucoromycotina</taxon>
        <taxon>Mucoromycetes</taxon>
        <taxon>Mucorales</taxon>
        <taxon>Cunninghamellaceae</taxon>
        <taxon>Absidia</taxon>
    </lineage>
</organism>
<feature type="active site" description="Proton acceptor" evidence="5">
    <location>
        <position position="489"/>
    </location>
</feature>
<dbReference type="PANTHER" id="PTHR14226">
    <property type="entry name" value="NEUROPATHY TARGET ESTERASE/SWISS CHEESE D.MELANOGASTER"/>
    <property type="match status" value="1"/>
</dbReference>
<evidence type="ECO:0000256" key="6">
    <source>
        <dbReference type="RuleBase" id="RU362055"/>
    </source>
</evidence>
<dbReference type="EC" id="3.1.1.-" evidence="6"/>
<dbReference type="Gene3D" id="3.40.1090.10">
    <property type="entry name" value="Cytosolic phospholipase A2 catalytic domain"/>
    <property type="match status" value="1"/>
</dbReference>
<evidence type="ECO:0000256" key="5">
    <source>
        <dbReference type="PROSITE-ProRule" id="PRU01161"/>
    </source>
</evidence>
<dbReference type="InterPro" id="IPR021771">
    <property type="entry name" value="Triacylglycerol_lipase_N"/>
</dbReference>
<dbReference type="SUPFAM" id="SSF64356">
    <property type="entry name" value="SNARE-like"/>
    <property type="match status" value="1"/>
</dbReference>
<dbReference type="GO" id="GO:0004806">
    <property type="term" value="F:triacylglycerol lipase activity"/>
    <property type="evidence" value="ECO:0007669"/>
    <property type="project" value="InterPro"/>
</dbReference>
<name>A0A168SG38_ABSGL</name>
<evidence type="ECO:0000256" key="1">
    <source>
        <dbReference type="ARBA" id="ARBA00006104"/>
    </source>
</evidence>
<dbReference type="Pfam" id="PF01734">
    <property type="entry name" value="Patatin"/>
    <property type="match status" value="1"/>
</dbReference>
<dbReference type="OrthoDB" id="15478at2759"/>
<dbReference type="GO" id="GO:0016042">
    <property type="term" value="P:lipid catabolic process"/>
    <property type="evidence" value="ECO:0007669"/>
    <property type="project" value="UniProtKB-UniRule"/>
</dbReference>
<feature type="region of interest" description="Disordered" evidence="7">
    <location>
        <begin position="95"/>
        <end position="120"/>
    </location>
</feature>
<evidence type="ECO:0000256" key="2">
    <source>
        <dbReference type="ARBA" id="ARBA00022801"/>
    </source>
</evidence>
<keyword evidence="2 5" id="KW-0378">Hydrolase</keyword>
<dbReference type="PROSITE" id="PS51635">
    <property type="entry name" value="PNPLA"/>
    <property type="match status" value="1"/>
</dbReference>
<evidence type="ECO:0000256" key="7">
    <source>
        <dbReference type="SAM" id="MobiDB-lite"/>
    </source>
</evidence>
<proteinExistence type="inferred from homology"/>
<dbReference type="SUPFAM" id="SSF52151">
    <property type="entry name" value="FabD/lysophospholipase-like"/>
    <property type="match status" value="1"/>
</dbReference>
<dbReference type="AlphaFoldDB" id="A0A168SG38"/>